<dbReference type="RefSeq" id="WP_307224942.1">
    <property type="nucleotide sequence ID" value="NZ_CP116940.1"/>
</dbReference>
<reference evidence="1 2" key="1">
    <citation type="submission" date="2023-07" db="EMBL/GenBank/DDBJ databases">
        <title>Genomic Encyclopedia of Type Strains, Phase IV (KMG-IV): sequencing the most valuable type-strain genomes for metagenomic binning, comparative biology and taxonomic classification.</title>
        <authorList>
            <person name="Goeker M."/>
        </authorList>
    </citation>
    <scope>NUCLEOTIDE SEQUENCE [LARGE SCALE GENOMIC DNA]</scope>
    <source>
        <strain evidence="1 2">DSM 16980</strain>
    </source>
</reference>
<proteinExistence type="predicted"/>
<dbReference type="SUPFAM" id="SSF51338">
    <property type="entry name" value="Composite domain of metallo-dependent hydrolases"/>
    <property type="match status" value="1"/>
</dbReference>
<evidence type="ECO:0000313" key="2">
    <source>
        <dbReference type="Proteomes" id="UP001239167"/>
    </source>
</evidence>
<sequence length="109" mass="12337">MSTTLITNGKLITPDRVIDNGELLIDRGIIKYIGRRGSYAGNLADVILDADGGYILPGFIDTHSDAIEKELEPRPGARFKIEMAFCELEKKWQDRELQPYIILFLLPMQ</sequence>
<dbReference type="PANTHER" id="PTHR43135">
    <property type="entry name" value="ALPHA-D-RIBOSE 1-METHYLPHOSPHONATE 5-TRIPHOSPHATE DIPHOSPHATASE"/>
    <property type="match status" value="1"/>
</dbReference>
<dbReference type="InterPro" id="IPR051781">
    <property type="entry name" value="Metallo-dep_Hydrolase"/>
</dbReference>
<dbReference type="InterPro" id="IPR011059">
    <property type="entry name" value="Metal-dep_hydrolase_composite"/>
</dbReference>
<protein>
    <submittedName>
        <fullName evidence="1">Alpha-D-ribose 1-methylphosphonate 5-triphosphate diphosphatase PhnM</fullName>
    </submittedName>
</protein>
<dbReference type="EMBL" id="JAUSUE010000019">
    <property type="protein sequence ID" value="MDQ0204643.1"/>
    <property type="molecule type" value="Genomic_DNA"/>
</dbReference>
<gene>
    <name evidence="1" type="ORF">J2S01_002375</name>
</gene>
<keyword evidence="2" id="KW-1185">Reference proteome</keyword>
<name>A0ABT9YAH3_9FIRM</name>
<dbReference type="PANTHER" id="PTHR43135:SF3">
    <property type="entry name" value="ALPHA-D-RIBOSE 1-METHYLPHOSPHONATE 5-TRIPHOSPHATE DIPHOSPHATASE"/>
    <property type="match status" value="1"/>
</dbReference>
<organism evidence="1 2">
    <name type="scientific">Pectinatus haikarae</name>
    <dbReference type="NCBI Taxonomy" id="349096"/>
    <lineage>
        <taxon>Bacteria</taxon>
        <taxon>Bacillati</taxon>
        <taxon>Bacillota</taxon>
        <taxon>Negativicutes</taxon>
        <taxon>Selenomonadales</taxon>
        <taxon>Selenomonadaceae</taxon>
        <taxon>Pectinatus</taxon>
    </lineage>
</organism>
<evidence type="ECO:0000313" key="1">
    <source>
        <dbReference type="EMBL" id="MDQ0204643.1"/>
    </source>
</evidence>
<dbReference type="Gene3D" id="2.30.40.10">
    <property type="entry name" value="Urease, subunit C, domain 1"/>
    <property type="match status" value="1"/>
</dbReference>
<comment type="caution">
    <text evidence="1">The sequence shown here is derived from an EMBL/GenBank/DDBJ whole genome shotgun (WGS) entry which is preliminary data.</text>
</comment>
<dbReference type="Proteomes" id="UP001239167">
    <property type="component" value="Unassembled WGS sequence"/>
</dbReference>
<accession>A0ABT9YAH3</accession>